<keyword evidence="2" id="KW-0472">Membrane</keyword>
<evidence type="ECO:0000259" key="4">
    <source>
        <dbReference type="Pfam" id="PF01345"/>
    </source>
</evidence>
<dbReference type="RefSeq" id="WP_118766509.1">
    <property type="nucleotide sequence ID" value="NZ_QWKP01000156.1"/>
</dbReference>
<feature type="region of interest" description="Disordered" evidence="1">
    <location>
        <begin position="1758"/>
        <end position="1796"/>
    </location>
</feature>
<dbReference type="PANTHER" id="PTHR34819">
    <property type="entry name" value="LARGE CYSTEINE-RICH PERIPLASMIC PROTEIN OMCB"/>
    <property type="match status" value="1"/>
</dbReference>
<feature type="signal peptide" evidence="3">
    <location>
        <begin position="1"/>
        <end position="31"/>
    </location>
</feature>
<evidence type="ECO:0000256" key="3">
    <source>
        <dbReference type="SAM" id="SignalP"/>
    </source>
</evidence>
<feature type="domain" description="DUF11" evidence="4">
    <location>
        <begin position="1146"/>
        <end position="1260"/>
    </location>
</feature>
<evidence type="ECO:0000313" key="6">
    <source>
        <dbReference type="Proteomes" id="UP000283374"/>
    </source>
</evidence>
<feature type="domain" description="DUF11" evidence="4">
    <location>
        <begin position="772"/>
        <end position="892"/>
    </location>
</feature>
<feature type="compositionally biased region" description="Low complexity" evidence="1">
    <location>
        <begin position="1758"/>
        <end position="1774"/>
    </location>
</feature>
<dbReference type="Proteomes" id="UP000283374">
    <property type="component" value="Unassembled WGS sequence"/>
</dbReference>
<evidence type="ECO:0000313" key="5">
    <source>
        <dbReference type="EMBL" id="RHA43551.1"/>
    </source>
</evidence>
<dbReference type="NCBIfam" id="TIGR01451">
    <property type="entry name" value="B_ant_repeat"/>
    <property type="match status" value="10"/>
</dbReference>
<proteinExistence type="predicted"/>
<dbReference type="InterPro" id="IPR013783">
    <property type="entry name" value="Ig-like_fold"/>
</dbReference>
<feature type="domain" description="DUF11" evidence="4">
    <location>
        <begin position="1396"/>
        <end position="1505"/>
    </location>
</feature>
<keyword evidence="3" id="KW-0732">Signal</keyword>
<gene>
    <name evidence="5" type="ORF">D1825_05840</name>
</gene>
<dbReference type="InterPro" id="IPR051172">
    <property type="entry name" value="Chlamydia_OmcB"/>
</dbReference>
<feature type="domain" description="DUF11" evidence="4">
    <location>
        <begin position="1267"/>
        <end position="1388"/>
    </location>
</feature>
<feature type="transmembrane region" description="Helical" evidence="2">
    <location>
        <begin position="1800"/>
        <end position="1821"/>
    </location>
</feature>
<feature type="domain" description="DUF11" evidence="4">
    <location>
        <begin position="520"/>
        <end position="632"/>
    </location>
</feature>
<dbReference type="OrthoDB" id="158862at2"/>
<name>A0A413RNR6_9CELL</name>
<reference evidence="5 6" key="1">
    <citation type="submission" date="2018-08" db="EMBL/GenBank/DDBJ databases">
        <title>Cellulomonas rhizosphaerae sp. nov., a novel actinomycete isolated from soil.</title>
        <authorList>
            <person name="Tian Y."/>
        </authorList>
    </citation>
    <scope>NUCLEOTIDE SEQUENCE [LARGE SCALE GENOMIC DNA]</scope>
    <source>
        <strain evidence="5 6">NEAU-TCZ24</strain>
    </source>
</reference>
<keyword evidence="2" id="KW-0812">Transmembrane</keyword>
<organism evidence="5 6">
    <name type="scientific">Cellulomonas rhizosphaerae</name>
    <dbReference type="NCBI Taxonomy" id="2293719"/>
    <lineage>
        <taxon>Bacteria</taxon>
        <taxon>Bacillati</taxon>
        <taxon>Actinomycetota</taxon>
        <taxon>Actinomycetes</taxon>
        <taxon>Micrococcales</taxon>
        <taxon>Cellulomonadaceae</taxon>
        <taxon>Cellulomonas</taxon>
    </lineage>
</organism>
<dbReference type="Gene3D" id="2.60.40.10">
    <property type="entry name" value="Immunoglobulins"/>
    <property type="match status" value="4"/>
</dbReference>
<dbReference type="InterPro" id="IPR001434">
    <property type="entry name" value="OmcB-like_DUF11"/>
</dbReference>
<feature type="chain" id="PRO_5019483077" evidence="3">
    <location>
        <begin position="32"/>
        <end position="1830"/>
    </location>
</feature>
<protein>
    <submittedName>
        <fullName evidence="5">DUF11 domain-containing protein</fullName>
    </submittedName>
</protein>
<dbReference type="InterPro" id="IPR047589">
    <property type="entry name" value="DUF11_rpt"/>
</dbReference>
<accession>A0A413RNR6</accession>
<feature type="domain" description="DUF11" evidence="4">
    <location>
        <begin position="1523"/>
        <end position="1644"/>
    </location>
</feature>
<feature type="domain" description="DUF11" evidence="4">
    <location>
        <begin position="395"/>
        <end position="511"/>
    </location>
</feature>
<sequence>MGRLKRWGVLVAVLALAALALVVPQPPTASAASVVSPGPLSTITISPDLNCDVRYVGDTSAEWYGSTACGTFLSINGTLYGPASVPAGSGASPITAWTRVSQSAVSGSGTDADPFQLVTVVRAGSTGVTLRQTDSYVVGSDQYDTSVVISNGSGTTQLGNLYTAGDCYLQNSDSGYGKVFGSSPACTSSTSAGSRIEQLLPRTGGNAYMLDRYSNVWAWIGTQRPFPNTCATCTTYVDNGEGISWPVSIGAGGDSTYAWSTVFSPTGNVPVVVSVTAHRPTVLPSGSDGYTIRVSNGNVGAAIVDEVTLTLPPGFTYTPGSTTGATTADPTISGSTLTFSGPFTVPSNGVLQIDIGVTASATAGTYTVDADATSPTFPVSGATNSAPITVLGVTDLAITKTAASSTVVAGGTALVFRLTVTNVGSGTATGIRIADTPPNGMTFTPTGSTPGCFLASGVVTCSVADLAPGASANVDVALTALSTALPGARSNTAVVSADVDDTNLLNNSASAPFSVVRQSDVSVTKSGPAVVAPGANVTYTMTVRNAGPSSADIALSDLVAGGLSVVSLSGAGSCSVTTATCSLSLASGGAATLTLVGRTSSALPDGGTVSNTATVTTTSTDPNAANDSATTTATVQRSADLRVQKRLLDDAIVAGRSARYEVVVTNLGPSQATDVVVVDTLPPEAVLDPSQSSPACSAAGSTVTCAAGTVDAGPTPGTAGLASTFVIAFEVPAGAEAGTALTNSATVAGSESDPAPANNTVTVESDVTRQVDLAVTKTSTDEPAAAGGPVTYAMTVTNRGPSQASDVVLTDPAIDGATWQSATVTGGAANDCSVTGGDLTCTVPVLPVGDTVTVTLVGEVDDPSALVELENTVTVTSAEPEVDDADNVATETTDVTATSGLDVAKSDGVSSVVAGGPISYTITAINRGPSTAPGVSLVDVVPATITDVSVDPLPAGVTCEIVENRIACSLGSLPPDLDGSDPVVITVTGTVASTVAAGTSLTNTAELTDDLGGENRSTEITPVTQSSALSVVKTPLAGSVVAGGTVQWSVELNNAGPSVTTGSVLLEAPDPGVRVTSITGGATCVIASLRCDLPAILPGVPLVLTVTGTVDPSYAADTLGNAVTVLDPHGEDAGDTTTVDVTRSADLVVTKLADPATVIPGEDATYRVTVRNDGPSTATDVTVTDTLPAGLTFLPDSSSDGCSAAGQVVTCDVGRLAVGDLQRLTLVASSSAALDGPLDNTLTAGGVEDDPTPATATATTDFEPAADLSLTKSGTSVLAGRDITWTLVVDDQGPSTATGVVVRDRLPDGTTFRSATASDGSVCSHADGVVTCALADLSPGAPVTVTIVVATDPDSVPVGQLLVSVSNVATVAATTPDDDPADNAASGTAVIAAGVDLAATKTGPSTAVAGTRVTYVVGASNAGPSTASAVTVSDVLPADLQFVPEASDPSCRLTDRGTNTVTCTSTGLLPPGEAIAFDVVALVGPSVAQGSVLTDTASAEAFQPDLAPELPATVRTLVTASADVSVTKSASASVVAAGAPLTYTVVIRNAGPSSAVGITFSDGAPALLRGGLRAGAKGSPACPVVGVSFECAIPELLPGESLTLRVPVTTDPGTPDGTTVTNTIEVASKVDDPDLSNNSDDATVRIDRESTLSVSKSADVRKPHVGDEVTWTLVVSNDGPSVSDAVRLADTLPDGLELVAADAPCEAGQSDGGATVVTCDVGGLDPGESVALAVRTRVADDATGDIVNTVTASAEGAAGATASARITVSPDETPTAPPSPTPAPGETTGEPPIAATGTEAVGPAVLAGILVVSGGVLWLLARRRSRGSTL</sequence>
<feature type="domain" description="DUF11" evidence="4">
    <location>
        <begin position="1652"/>
        <end position="1755"/>
    </location>
</feature>
<feature type="domain" description="DUF11" evidence="4">
    <location>
        <begin position="1029"/>
        <end position="1129"/>
    </location>
</feature>
<feature type="domain" description="DUF11" evidence="4">
    <location>
        <begin position="640"/>
        <end position="763"/>
    </location>
</feature>
<dbReference type="EMBL" id="QWKP01000156">
    <property type="protein sequence ID" value="RHA43551.1"/>
    <property type="molecule type" value="Genomic_DNA"/>
</dbReference>
<evidence type="ECO:0000256" key="2">
    <source>
        <dbReference type="SAM" id="Phobius"/>
    </source>
</evidence>
<evidence type="ECO:0000256" key="1">
    <source>
        <dbReference type="SAM" id="MobiDB-lite"/>
    </source>
</evidence>
<dbReference type="PANTHER" id="PTHR34819:SF3">
    <property type="entry name" value="CELL SURFACE PROTEIN"/>
    <property type="match status" value="1"/>
</dbReference>
<keyword evidence="2" id="KW-1133">Transmembrane helix</keyword>
<feature type="domain" description="DUF11" evidence="4">
    <location>
        <begin position="901"/>
        <end position="1010"/>
    </location>
</feature>
<comment type="caution">
    <text evidence="5">The sequence shown here is derived from an EMBL/GenBank/DDBJ whole genome shotgun (WGS) entry which is preliminary data.</text>
</comment>
<dbReference type="Pfam" id="PF01345">
    <property type="entry name" value="DUF11"/>
    <property type="match status" value="11"/>
</dbReference>
<dbReference type="GO" id="GO:0005975">
    <property type="term" value="P:carbohydrate metabolic process"/>
    <property type="evidence" value="ECO:0007669"/>
    <property type="project" value="UniProtKB-ARBA"/>
</dbReference>
<keyword evidence="6" id="KW-1185">Reference proteome</keyword>